<feature type="transmembrane region" description="Helical" evidence="9">
    <location>
        <begin position="131"/>
        <end position="150"/>
    </location>
</feature>
<dbReference type="EC" id="2.7.13.3" evidence="2"/>
<keyword evidence="9" id="KW-0472">Membrane</keyword>
<protein>
    <recommendedName>
        <fullName evidence="2">histidine kinase</fullName>
        <ecNumber evidence="2">2.7.13.3</ecNumber>
    </recommendedName>
</protein>
<dbReference type="Gene3D" id="1.20.5.1930">
    <property type="match status" value="1"/>
</dbReference>
<evidence type="ECO:0000256" key="1">
    <source>
        <dbReference type="ARBA" id="ARBA00000085"/>
    </source>
</evidence>
<dbReference type="Pfam" id="PF02518">
    <property type="entry name" value="HATPase_c"/>
    <property type="match status" value="1"/>
</dbReference>
<dbReference type="GO" id="GO:0016301">
    <property type="term" value="F:kinase activity"/>
    <property type="evidence" value="ECO:0007669"/>
    <property type="project" value="UniProtKB-KW"/>
</dbReference>
<dbReference type="InterPro" id="IPR036890">
    <property type="entry name" value="HATPase_C_sf"/>
</dbReference>
<evidence type="ECO:0000256" key="6">
    <source>
        <dbReference type="ARBA" id="ARBA00022777"/>
    </source>
</evidence>
<dbReference type="PANTHER" id="PTHR24421">
    <property type="entry name" value="NITRATE/NITRITE SENSOR PROTEIN NARX-RELATED"/>
    <property type="match status" value="1"/>
</dbReference>
<dbReference type="InterPro" id="IPR003594">
    <property type="entry name" value="HATPase_dom"/>
</dbReference>
<dbReference type="Gene3D" id="3.30.565.10">
    <property type="entry name" value="Histidine kinase-like ATPase, C-terminal domain"/>
    <property type="match status" value="1"/>
</dbReference>
<dbReference type="PANTHER" id="PTHR24421:SF10">
    <property type="entry name" value="NITRATE_NITRITE SENSOR PROTEIN NARQ"/>
    <property type="match status" value="1"/>
</dbReference>
<evidence type="ECO:0000313" key="11">
    <source>
        <dbReference type="EMBL" id="GGQ35869.1"/>
    </source>
</evidence>
<dbReference type="Pfam" id="PF07730">
    <property type="entry name" value="HisKA_3"/>
    <property type="match status" value="1"/>
</dbReference>
<name>A0ABQ2RP23_9ACTN</name>
<dbReference type="SUPFAM" id="SSF55874">
    <property type="entry name" value="ATPase domain of HSP90 chaperone/DNA topoisomerase II/histidine kinase"/>
    <property type="match status" value="1"/>
</dbReference>
<feature type="domain" description="Histidine kinase/HSP90-like ATPase" evidence="10">
    <location>
        <begin position="274"/>
        <end position="366"/>
    </location>
</feature>
<evidence type="ECO:0000256" key="7">
    <source>
        <dbReference type="ARBA" id="ARBA00022840"/>
    </source>
</evidence>
<evidence type="ECO:0000256" key="8">
    <source>
        <dbReference type="ARBA" id="ARBA00023012"/>
    </source>
</evidence>
<dbReference type="RefSeq" id="WP_229812085.1">
    <property type="nucleotide sequence ID" value="NZ_BMQJ01000044.1"/>
</dbReference>
<proteinExistence type="predicted"/>
<feature type="transmembrane region" description="Helical" evidence="9">
    <location>
        <begin position="57"/>
        <end position="86"/>
    </location>
</feature>
<dbReference type="CDD" id="cd16917">
    <property type="entry name" value="HATPase_UhpB-NarQ-NarX-like"/>
    <property type="match status" value="1"/>
</dbReference>
<keyword evidence="5" id="KW-0547">Nucleotide-binding</keyword>
<keyword evidence="6 11" id="KW-0418">Kinase</keyword>
<feature type="transmembrane region" description="Helical" evidence="9">
    <location>
        <begin position="98"/>
        <end position="116"/>
    </location>
</feature>
<keyword evidence="4" id="KW-0808">Transferase</keyword>
<sequence>MTPQRVDLALAFVVGVPLLSLSVVVAVLSVPGGSAALLVGACLVAQAALIYRRKTWAFFVVAAAFAVQVAVTGLFLVLPSVAVFPIAIYSCTAYGRRFLPLATGFAGAGVAAYRFAHDPSVTAAHLGPSPWLLLGLLASIVLAAWGFGLYRRTQLAYIALLQEQAEVSAARARLAERARIAREMHDVVAHALAVIVAQARGGRFASERATEVLATVEETGRRALTEMRGLVGVLRTDAAPLAPSPGLADLPALLYASRATGPAETGTAGSIGPAAELAAYRVVQEALTNTLKHAGPAATAAVRLDWTPDALVVTVTDDGAGWRTTDGRGNGLAGMRERLSAVGGTLEAGPREEGGFAVVARLPYGGVSR</sequence>
<keyword evidence="7" id="KW-0067">ATP-binding</keyword>
<feature type="transmembrane region" description="Helical" evidence="9">
    <location>
        <begin position="6"/>
        <end position="28"/>
    </location>
</feature>
<evidence type="ECO:0000256" key="5">
    <source>
        <dbReference type="ARBA" id="ARBA00022741"/>
    </source>
</evidence>
<reference evidence="12" key="1">
    <citation type="journal article" date="2019" name="Int. J. Syst. Evol. Microbiol.">
        <title>The Global Catalogue of Microorganisms (GCM) 10K type strain sequencing project: providing services to taxonomists for standard genome sequencing and annotation.</title>
        <authorList>
            <consortium name="The Broad Institute Genomics Platform"/>
            <consortium name="The Broad Institute Genome Sequencing Center for Infectious Disease"/>
            <person name="Wu L."/>
            <person name="Ma J."/>
        </authorList>
    </citation>
    <scope>NUCLEOTIDE SEQUENCE [LARGE SCALE GENOMIC DNA]</scope>
    <source>
        <strain evidence="12">JCM 3115</strain>
    </source>
</reference>
<gene>
    <name evidence="11" type="ORF">GCM10010140_77300</name>
</gene>
<dbReference type="Pfam" id="PF23539">
    <property type="entry name" value="DUF7134"/>
    <property type="match status" value="1"/>
</dbReference>
<dbReference type="SMART" id="SM00387">
    <property type="entry name" value="HATPase_c"/>
    <property type="match status" value="1"/>
</dbReference>
<evidence type="ECO:0000256" key="9">
    <source>
        <dbReference type="SAM" id="Phobius"/>
    </source>
</evidence>
<evidence type="ECO:0000256" key="2">
    <source>
        <dbReference type="ARBA" id="ARBA00012438"/>
    </source>
</evidence>
<evidence type="ECO:0000313" key="12">
    <source>
        <dbReference type="Proteomes" id="UP000611554"/>
    </source>
</evidence>
<keyword evidence="9" id="KW-1133">Transmembrane helix</keyword>
<evidence type="ECO:0000256" key="3">
    <source>
        <dbReference type="ARBA" id="ARBA00022553"/>
    </source>
</evidence>
<keyword evidence="3" id="KW-0597">Phosphoprotein</keyword>
<comment type="catalytic activity">
    <reaction evidence="1">
        <text>ATP + protein L-histidine = ADP + protein N-phospho-L-histidine.</text>
        <dbReference type="EC" id="2.7.13.3"/>
    </reaction>
</comment>
<dbReference type="EMBL" id="BMQJ01000044">
    <property type="protein sequence ID" value="GGQ35869.1"/>
    <property type="molecule type" value="Genomic_DNA"/>
</dbReference>
<evidence type="ECO:0000259" key="10">
    <source>
        <dbReference type="SMART" id="SM00387"/>
    </source>
</evidence>
<keyword evidence="8" id="KW-0902">Two-component regulatory system</keyword>
<comment type="caution">
    <text evidence="11">The sequence shown here is derived from an EMBL/GenBank/DDBJ whole genome shotgun (WGS) entry which is preliminary data.</text>
</comment>
<dbReference type="Proteomes" id="UP000611554">
    <property type="component" value="Unassembled WGS sequence"/>
</dbReference>
<evidence type="ECO:0000256" key="4">
    <source>
        <dbReference type="ARBA" id="ARBA00022679"/>
    </source>
</evidence>
<keyword evidence="9" id="KW-0812">Transmembrane</keyword>
<dbReference type="InterPro" id="IPR050482">
    <property type="entry name" value="Sensor_HK_TwoCompSys"/>
</dbReference>
<organism evidence="11 12">
    <name type="scientific">Streptosporangium pseudovulgare</name>
    <dbReference type="NCBI Taxonomy" id="35765"/>
    <lineage>
        <taxon>Bacteria</taxon>
        <taxon>Bacillati</taxon>
        <taxon>Actinomycetota</taxon>
        <taxon>Actinomycetes</taxon>
        <taxon>Streptosporangiales</taxon>
        <taxon>Streptosporangiaceae</taxon>
        <taxon>Streptosporangium</taxon>
    </lineage>
</organism>
<dbReference type="InterPro" id="IPR011712">
    <property type="entry name" value="Sig_transdc_His_kin_sub3_dim/P"/>
</dbReference>
<dbReference type="InterPro" id="IPR055558">
    <property type="entry name" value="DUF7134"/>
</dbReference>
<accession>A0ABQ2RP23</accession>
<keyword evidence="12" id="KW-1185">Reference proteome</keyword>